<reference evidence="2" key="1">
    <citation type="submission" date="2016-10" db="EMBL/GenBank/DDBJ databases">
        <authorList>
            <person name="Varghese N."/>
            <person name="Submissions S."/>
        </authorList>
    </citation>
    <scope>NUCLEOTIDE SEQUENCE [LARGE SCALE GENOMIC DNA]</scope>
    <source>
        <strain evidence="2">DSM 6150</strain>
    </source>
</reference>
<evidence type="ECO:0008006" key="3">
    <source>
        <dbReference type="Google" id="ProtNLM"/>
    </source>
</evidence>
<name>A0A1I5BG43_9NEIS</name>
<dbReference type="AlphaFoldDB" id="A0A1I5BG43"/>
<dbReference type="OrthoDB" id="5291868at2"/>
<evidence type="ECO:0000313" key="1">
    <source>
        <dbReference type="EMBL" id="SFN73529.1"/>
    </source>
</evidence>
<keyword evidence="2" id="KW-1185">Reference proteome</keyword>
<dbReference type="Pfam" id="PF11062">
    <property type="entry name" value="DUF2863"/>
    <property type="match status" value="1"/>
</dbReference>
<protein>
    <recommendedName>
        <fullName evidence="3">DUF2863 domain-containing protein</fullName>
    </recommendedName>
</protein>
<dbReference type="Proteomes" id="UP000242869">
    <property type="component" value="Unassembled WGS sequence"/>
</dbReference>
<dbReference type="InterPro" id="IPR021292">
    <property type="entry name" value="DUF2863"/>
</dbReference>
<organism evidence="1 2">
    <name type="scientific">Formivibrio citricus</name>
    <dbReference type="NCBI Taxonomy" id="83765"/>
    <lineage>
        <taxon>Bacteria</taxon>
        <taxon>Pseudomonadati</taxon>
        <taxon>Pseudomonadota</taxon>
        <taxon>Betaproteobacteria</taxon>
        <taxon>Neisseriales</taxon>
        <taxon>Chitinibacteraceae</taxon>
        <taxon>Formivibrio</taxon>
    </lineage>
</organism>
<dbReference type="EMBL" id="FOVE01000016">
    <property type="protein sequence ID" value="SFN73529.1"/>
    <property type="molecule type" value="Genomic_DNA"/>
</dbReference>
<accession>A0A1I5BG43</accession>
<proteinExistence type="predicted"/>
<dbReference type="STRING" id="83765.SAMN05660284_02148"/>
<gene>
    <name evidence="1" type="ORF">SAMN05660284_02148</name>
</gene>
<evidence type="ECO:0000313" key="2">
    <source>
        <dbReference type="Proteomes" id="UP000242869"/>
    </source>
</evidence>
<sequence>MLKRPRATRRSRLSAEAEELIRLASGLSSSCTLLEDRFWQEALIRQVNGILADDEEETLNTALDTLAQTDTLAWNELADIVEACSESRSLQIDGKEWDALLIAVPILSWSRYTIPSGQLGRELMQNLRVHLSAHVLAQDAKLSLANLLFSPDQLPQGYSNTARLCSVLSELAAKNSTLDLDPKQLPETKAFLSDTRYVLGVVAVPHGSPFFRWQEKDGERSEAESQWKKQGGNAIQPLFAGCAFDPLMPLSYFAAWRDADRASRAYSVRATVSFLQLSLNIEPRQVTAIIAPCHGHRLEEYRVGFMLRGGEQVVHGVVWPLMDGEDEQTDCVGEIETVLRECGVTEIIAHDHAFPLDYCDDCGAPLYPNIEGELLHTEMPEEAKEQPRHLH</sequence>
<dbReference type="RefSeq" id="WP_091195985.1">
    <property type="nucleotide sequence ID" value="NZ_FOVE01000016.1"/>
</dbReference>